<evidence type="ECO:0000256" key="2">
    <source>
        <dbReference type="ARBA" id="ARBA00022801"/>
    </source>
</evidence>
<protein>
    <recommendedName>
        <fullName evidence="5">Pectinesterase catalytic domain-containing protein</fullName>
    </recommendedName>
</protein>
<name>A0ABP8UU11_9ACTN</name>
<dbReference type="InterPro" id="IPR011050">
    <property type="entry name" value="Pectin_lyase_fold/virulence"/>
</dbReference>
<feature type="domain" description="Pectinesterase catalytic" evidence="5">
    <location>
        <begin position="370"/>
        <end position="538"/>
    </location>
</feature>
<evidence type="ECO:0000313" key="6">
    <source>
        <dbReference type="EMBL" id="GAA4639519.1"/>
    </source>
</evidence>
<sequence>MRRPAASLRRPLALAVLLIAGLLGTPTAAGSTSHVTPTAAGAPPAAEYTPRVALIGTASTDGHFRPVGVTPAAGSTSRVSPTAAGAPPTAAFAPRVTPIGAASAGGRPGGAPGAVGHFVPIGSASAEAGYVARTGAPAAPAASGRLSPDGRRRGLCVDTPLRLTADRPLQTGASGRIEVHRADGTVADAIDLADPRSYHRTIGDAVSDTGVLHSFAYHPVLVDGNTATIRLHHRLDYGRTYYVTVDPEVFPGFPGIQDPATWRFRTRAAPPRTGSRRLTVAANGRGDFCTVQGAIDFVPEGNTRPVLIDVRPGTYQEIDYVRADRPHLTVRGAGRDRTVIEYDNNNRLNGDTALAGSTDPADVCPRQVLPGHDTFNCWRSLFGVEADDFRLRDITLRNTTPYGGSQAEAFRGNADRITLRRVTLESFQDTLRLQGRGFVTDSLIAGDVDFVWGTGSVFVRRTELRSLHGGYVTQARNDAAHPGYVFVDDRLTRGPEAPDASVYLGRVDPTVYPASQVVFVRTAMDAHVRPDGWQLNNAGCDKAPDVRFWEYGSTDLAGRPLDTGARLPCSRRLTDAEAAWWSDPANVLGGWRPR</sequence>
<reference evidence="7" key="1">
    <citation type="journal article" date="2019" name="Int. J. Syst. Evol. Microbiol.">
        <title>The Global Catalogue of Microorganisms (GCM) 10K type strain sequencing project: providing services to taxonomists for standard genome sequencing and annotation.</title>
        <authorList>
            <consortium name="The Broad Institute Genomics Platform"/>
            <consortium name="The Broad Institute Genome Sequencing Center for Infectious Disease"/>
            <person name="Wu L."/>
            <person name="Ma J."/>
        </authorList>
    </citation>
    <scope>NUCLEOTIDE SEQUENCE [LARGE SCALE GENOMIC DNA]</scope>
    <source>
        <strain evidence="7">JCM 17939</strain>
    </source>
</reference>
<dbReference type="Pfam" id="PF01095">
    <property type="entry name" value="Pectinesterase"/>
    <property type="match status" value="2"/>
</dbReference>
<evidence type="ECO:0000256" key="4">
    <source>
        <dbReference type="SAM" id="SignalP"/>
    </source>
</evidence>
<feature type="domain" description="Pectinesterase catalytic" evidence="5">
    <location>
        <begin position="278"/>
        <end position="353"/>
    </location>
</feature>
<comment type="similarity">
    <text evidence="1">Belongs to the pectinesterase family.</text>
</comment>
<dbReference type="SUPFAM" id="SSF51126">
    <property type="entry name" value="Pectin lyase-like"/>
    <property type="match status" value="1"/>
</dbReference>
<keyword evidence="2" id="KW-0378">Hydrolase</keyword>
<feature type="chain" id="PRO_5047284671" description="Pectinesterase catalytic domain-containing protein" evidence="4">
    <location>
        <begin position="29"/>
        <end position="594"/>
    </location>
</feature>
<comment type="caution">
    <text evidence="6">The sequence shown here is derived from an EMBL/GenBank/DDBJ whole genome shotgun (WGS) entry which is preliminary data.</text>
</comment>
<dbReference type="Gene3D" id="2.160.20.10">
    <property type="entry name" value="Single-stranded right-handed beta-helix, Pectin lyase-like"/>
    <property type="match status" value="1"/>
</dbReference>
<dbReference type="PANTHER" id="PTHR31321:SF57">
    <property type="entry name" value="PECTINESTERASE 53-RELATED"/>
    <property type="match status" value="1"/>
</dbReference>
<evidence type="ECO:0000256" key="3">
    <source>
        <dbReference type="ARBA" id="ARBA00023085"/>
    </source>
</evidence>
<keyword evidence="3" id="KW-0063">Aspartyl esterase</keyword>
<organism evidence="6 7">
    <name type="scientific">Actinoallomurus vinaceus</name>
    <dbReference type="NCBI Taxonomy" id="1080074"/>
    <lineage>
        <taxon>Bacteria</taxon>
        <taxon>Bacillati</taxon>
        <taxon>Actinomycetota</taxon>
        <taxon>Actinomycetes</taxon>
        <taxon>Streptosporangiales</taxon>
        <taxon>Thermomonosporaceae</taxon>
        <taxon>Actinoallomurus</taxon>
    </lineage>
</organism>
<dbReference type="RefSeq" id="WP_345443014.1">
    <property type="nucleotide sequence ID" value="NZ_BAABHK010000027.1"/>
</dbReference>
<dbReference type="PANTHER" id="PTHR31321">
    <property type="entry name" value="ACYL-COA THIOESTER HYDROLASE YBHC-RELATED"/>
    <property type="match status" value="1"/>
</dbReference>
<dbReference type="InterPro" id="IPR012334">
    <property type="entry name" value="Pectin_lyas_fold"/>
</dbReference>
<accession>A0ABP8UU11</accession>
<keyword evidence="4" id="KW-0732">Signal</keyword>
<feature type="signal peptide" evidence="4">
    <location>
        <begin position="1"/>
        <end position="28"/>
    </location>
</feature>
<evidence type="ECO:0000256" key="1">
    <source>
        <dbReference type="ARBA" id="ARBA00008891"/>
    </source>
</evidence>
<evidence type="ECO:0000313" key="7">
    <source>
        <dbReference type="Proteomes" id="UP001501442"/>
    </source>
</evidence>
<proteinExistence type="inferred from homology"/>
<gene>
    <name evidence="6" type="ORF">GCM10023196_101450</name>
</gene>
<dbReference type="InterPro" id="IPR000070">
    <property type="entry name" value="Pectinesterase_cat"/>
</dbReference>
<dbReference type="EMBL" id="BAABHK010000027">
    <property type="protein sequence ID" value="GAA4639519.1"/>
    <property type="molecule type" value="Genomic_DNA"/>
</dbReference>
<keyword evidence="7" id="KW-1185">Reference proteome</keyword>
<evidence type="ECO:0000259" key="5">
    <source>
        <dbReference type="Pfam" id="PF01095"/>
    </source>
</evidence>
<dbReference type="Proteomes" id="UP001501442">
    <property type="component" value="Unassembled WGS sequence"/>
</dbReference>